<proteinExistence type="predicted"/>
<dbReference type="SMART" id="SM00327">
    <property type="entry name" value="VWA"/>
    <property type="match status" value="1"/>
</dbReference>
<accession>A0A7W3V2C6</accession>
<dbReference type="PANTHER" id="PTHR22550:SF18">
    <property type="entry name" value="VWFA DOMAIN-CONTAINING PROTEIN"/>
    <property type="match status" value="1"/>
</dbReference>
<dbReference type="PROSITE" id="PS50234">
    <property type="entry name" value="VWFA"/>
    <property type="match status" value="1"/>
</dbReference>
<evidence type="ECO:0000259" key="2">
    <source>
        <dbReference type="PROSITE" id="PS50234"/>
    </source>
</evidence>
<dbReference type="InterPro" id="IPR036465">
    <property type="entry name" value="vWFA_dom_sf"/>
</dbReference>
<dbReference type="CDD" id="cd01467">
    <property type="entry name" value="vWA_BatA_type"/>
    <property type="match status" value="1"/>
</dbReference>
<dbReference type="EMBL" id="JACIUV010000005">
    <property type="protein sequence ID" value="MBB1117802.1"/>
    <property type="molecule type" value="Genomic_DNA"/>
</dbReference>
<feature type="domain" description="VWFA" evidence="2">
    <location>
        <begin position="97"/>
        <end position="289"/>
    </location>
</feature>
<dbReference type="PANTHER" id="PTHR22550">
    <property type="entry name" value="SPORE GERMINATION PROTEIN"/>
    <property type="match status" value="1"/>
</dbReference>
<gene>
    <name evidence="3" type="ORF">H4O09_12145</name>
</gene>
<dbReference type="Proteomes" id="UP000550609">
    <property type="component" value="Unassembled WGS sequence"/>
</dbReference>
<feature type="transmembrane region" description="Helical" evidence="1">
    <location>
        <begin position="309"/>
        <end position="326"/>
    </location>
</feature>
<dbReference type="Gene3D" id="3.40.50.410">
    <property type="entry name" value="von Willebrand factor, type A domain"/>
    <property type="match status" value="1"/>
</dbReference>
<dbReference type="InterPro" id="IPR050768">
    <property type="entry name" value="UPF0353/GerABKA_families"/>
</dbReference>
<protein>
    <submittedName>
        <fullName evidence="3">VWA domain-containing protein</fullName>
    </submittedName>
</protein>
<reference evidence="3 4" key="1">
    <citation type="submission" date="2020-08" db="EMBL/GenBank/DDBJ databases">
        <title>Stenotrophomonas sp. W1S232.</title>
        <authorList>
            <person name="Deng Y."/>
        </authorList>
    </citation>
    <scope>NUCLEOTIDE SEQUENCE [LARGE SCALE GENOMIC DNA]</scope>
    <source>
        <strain evidence="3 4">W1S232</strain>
    </source>
</reference>
<dbReference type="AlphaFoldDB" id="A0A7W3V2C6"/>
<dbReference type="InterPro" id="IPR002035">
    <property type="entry name" value="VWF_A"/>
</dbReference>
<sequence length="330" mass="36034">MSAWLPGQWLSWWPDALAWPWALALCLLPPLLLLLPPRRRAAAALRVPWPLARTASSTHGGWAWRSVLWLAWALLCVALARPQQYGPPQQPPVQTRQLMLALDLSGSMSEVDMRLGGRPAARIVVARAVLDDFLARRRGDQVGLVVFGQQAHVMAPVTRDLDSVRAQLADAVVGLAGQETAIGDAVALAVKRLRNQQQGQRVLVLLTDGVNTAGVIDPRKAAELAAHDRVRIYTIAFGGDGGRRLFGLSMPSTRNSLDEESLRQMAQMTGGQFFRARNSDELAGIYARIDGLEPVEVAAAVQRLRLERYPPWLAAALALLALAALLRGRQ</sequence>
<dbReference type="InterPro" id="IPR033881">
    <property type="entry name" value="vWA_BatA_type"/>
</dbReference>
<evidence type="ECO:0000313" key="3">
    <source>
        <dbReference type="EMBL" id="MBB1117802.1"/>
    </source>
</evidence>
<feature type="transmembrane region" description="Helical" evidence="1">
    <location>
        <begin position="16"/>
        <end position="35"/>
    </location>
</feature>
<name>A0A7W3V2C6_9GAMM</name>
<dbReference type="Pfam" id="PF00092">
    <property type="entry name" value="VWA"/>
    <property type="match status" value="1"/>
</dbReference>
<evidence type="ECO:0000256" key="1">
    <source>
        <dbReference type="SAM" id="Phobius"/>
    </source>
</evidence>
<keyword evidence="1" id="KW-0472">Membrane</keyword>
<organism evidence="3 4">
    <name type="scientific">Stenotrophomonas koreensis</name>
    <dbReference type="NCBI Taxonomy" id="266128"/>
    <lineage>
        <taxon>Bacteria</taxon>
        <taxon>Pseudomonadati</taxon>
        <taxon>Pseudomonadota</taxon>
        <taxon>Gammaproteobacteria</taxon>
        <taxon>Lysobacterales</taxon>
        <taxon>Lysobacteraceae</taxon>
        <taxon>Stenotrophomonas</taxon>
    </lineage>
</organism>
<keyword evidence="1" id="KW-0812">Transmembrane</keyword>
<comment type="caution">
    <text evidence="3">The sequence shown here is derived from an EMBL/GenBank/DDBJ whole genome shotgun (WGS) entry which is preliminary data.</text>
</comment>
<dbReference type="RefSeq" id="WP_182622778.1">
    <property type="nucleotide sequence ID" value="NZ_JACIUV010000005.1"/>
</dbReference>
<keyword evidence="1" id="KW-1133">Transmembrane helix</keyword>
<evidence type="ECO:0000313" key="4">
    <source>
        <dbReference type="Proteomes" id="UP000550609"/>
    </source>
</evidence>
<dbReference type="SUPFAM" id="SSF53300">
    <property type="entry name" value="vWA-like"/>
    <property type="match status" value="1"/>
</dbReference>